<accession>A0AAW6RMR9</accession>
<comment type="similarity">
    <text evidence="1">Belongs to the UbiT family.</text>
</comment>
<dbReference type="SUPFAM" id="SSF55718">
    <property type="entry name" value="SCP-like"/>
    <property type="match status" value="1"/>
</dbReference>
<dbReference type="RefSeq" id="WP_279524719.1">
    <property type="nucleotide sequence ID" value="NZ_JARVII010000018.1"/>
</dbReference>
<dbReference type="HAMAP" id="MF_02231">
    <property type="entry name" value="UbiT"/>
    <property type="match status" value="1"/>
</dbReference>
<dbReference type="GO" id="GO:0006744">
    <property type="term" value="P:ubiquinone biosynthetic process"/>
    <property type="evidence" value="ECO:0007669"/>
    <property type="project" value="UniProtKB-UniRule"/>
</dbReference>
<sequence>MQQAISASAATPPAAYTLPAPVGAALSLLPAYPGSMLLVAVINLALARHLPEDVTALLEGKRLAIRVRDARLDFDFTWQGGKFAPCARHAEPDLAISANAQDFVLLAQRKQDPDTLFFNRRLIMEGDTELGLVVKNALDALELPVLDPLYWTPQAVFTRHAPQPLQDLVQRLPKLPLPPLPPFIRKP</sequence>
<dbReference type="InterPro" id="IPR036527">
    <property type="entry name" value="SCP2_sterol-bd_dom_sf"/>
</dbReference>
<dbReference type="Proteomes" id="UP001237156">
    <property type="component" value="Unassembled WGS sequence"/>
</dbReference>
<gene>
    <name evidence="1" type="primary">ubiT</name>
    <name evidence="3" type="ORF">QB898_09300</name>
</gene>
<comment type="caution">
    <text evidence="3">The sequence shown here is derived from an EMBL/GenBank/DDBJ whole genome shotgun (WGS) entry which is preliminary data.</text>
</comment>
<keyword evidence="1" id="KW-0831">Ubiquinone biosynthesis</keyword>
<dbReference type="InterPro" id="IPR003033">
    <property type="entry name" value="SCP2_sterol-bd_dom"/>
</dbReference>
<proteinExistence type="inferred from homology"/>
<comment type="pathway">
    <text evidence="1">Cofactor biosynthesis; ubiquinone biosynthesis.</text>
</comment>
<evidence type="ECO:0000259" key="2">
    <source>
        <dbReference type="Pfam" id="PF02036"/>
    </source>
</evidence>
<dbReference type="Pfam" id="PF02036">
    <property type="entry name" value="SCP2"/>
    <property type="match status" value="1"/>
</dbReference>
<evidence type="ECO:0000256" key="1">
    <source>
        <dbReference type="HAMAP-Rule" id="MF_02231"/>
    </source>
</evidence>
<dbReference type="AlphaFoldDB" id="A0AAW6RMR9"/>
<dbReference type="InterPro" id="IPR016830">
    <property type="entry name" value="UbiT"/>
</dbReference>
<dbReference type="Gene3D" id="3.30.1050.10">
    <property type="entry name" value="SCP2 sterol-binding domain"/>
    <property type="match status" value="1"/>
</dbReference>
<organism evidence="3 4">
    <name type="scientific">Ottowia cancrivicina</name>
    <dbReference type="NCBI Taxonomy" id="3040346"/>
    <lineage>
        <taxon>Bacteria</taxon>
        <taxon>Pseudomonadati</taxon>
        <taxon>Pseudomonadota</taxon>
        <taxon>Betaproteobacteria</taxon>
        <taxon>Burkholderiales</taxon>
        <taxon>Comamonadaceae</taxon>
        <taxon>Ottowia</taxon>
    </lineage>
</organism>
<reference evidence="3 4" key="1">
    <citation type="submission" date="2023-04" db="EMBL/GenBank/DDBJ databases">
        <title>Ottowia paracancer sp. nov., isolated from human stomach.</title>
        <authorList>
            <person name="Song Y."/>
        </authorList>
    </citation>
    <scope>NUCLEOTIDE SEQUENCE [LARGE SCALE GENOMIC DNA]</scope>
    <source>
        <strain evidence="3 4">10c7w1</strain>
    </source>
</reference>
<feature type="domain" description="SCP2" evidence="2">
    <location>
        <begin position="54"/>
        <end position="139"/>
    </location>
</feature>
<protein>
    <recommendedName>
        <fullName evidence="1">Ubiquinone biosynthesis accessory factor UbiT</fullName>
    </recommendedName>
</protein>
<comment type="function">
    <text evidence="1">Required for O(2)-independent ubiquinone (coenzyme Q) biosynthesis. Likely functions as an accessory factor.</text>
</comment>
<keyword evidence="4" id="KW-1185">Reference proteome</keyword>
<name>A0AAW6RMR9_9BURK</name>
<evidence type="ECO:0000313" key="3">
    <source>
        <dbReference type="EMBL" id="MDG9699901.1"/>
    </source>
</evidence>
<dbReference type="EMBL" id="JARVII010000018">
    <property type="protein sequence ID" value="MDG9699901.1"/>
    <property type="molecule type" value="Genomic_DNA"/>
</dbReference>
<evidence type="ECO:0000313" key="4">
    <source>
        <dbReference type="Proteomes" id="UP001237156"/>
    </source>
</evidence>